<feature type="compositionally biased region" description="Low complexity" evidence="1">
    <location>
        <begin position="123"/>
        <end position="134"/>
    </location>
</feature>
<evidence type="ECO:0000256" key="1">
    <source>
        <dbReference type="SAM" id="MobiDB-lite"/>
    </source>
</evidence>
<gene>
    <name evidence="2" type="ORF">Pla175_46650</name>
</gene>
<name>A0A518DIE1_9BACT</name>
<dbReference type="InterPro" id="IPR011990">
    <property type="entry name" value="TPR-like_helical_dom_sf"/>
</dbReference>
<proteinExistence type="predicted"/>
<reference evidence="2 3" key="1">
    <citation type="submission" date="2019-02" db="EMBL/GenBank/DDBJ databases">
        <title>Deep-cultivation of Planctomycetes and their phenomic and genomic characterization uncovers novel biology.</title>
        <authorList>
            <person name="Wiegand S."/>
            <person name="Jogler M."/>
            <person name="Boedeker C."/>
            <person name="Pinto D."/>
            <person name="Vollmers J."/>
            <person name="Rivas-Marin E."/>
            <person name="Kohn T."/>
            <person name="Peeters S.H."/>
            <person name="Heuer A."/>
            <person name="Rast P."/>
            <person name="Oberbeckmann S."/>
            <person name="Bunk B."/>
            <person name="Jeske O."/>
            <person name="Meyerdierks A."/>
            <person name="Storesund J.E."/>
            <person name="Kallscheuer N."/>
            <person name="Luecker S."/>
            <person name="Lage O.M."/>
            <person name="Pohl T."/>
            <person name="Merkel B.J."/>
            <person name="Hornburger P."/>
            <person name="Mueller R.-W."/>
            <person name="Bruemmer F."/>
            <person name="Labrenz M."/>
            <person name="Spormann A.M."/>
            <person name="Op den Camp H."/>
            <person name="Overmann J."/>
            <person name="Amann R."/>
            <person name="Jetten M.S.M."/>
            <person name="Mascher T."/>
            <person name="Medema M.H."/>
            <person name="Devos D.P."/>
            <person name="Kaster A.-K."/>
            <person name="Ovreas L."/>
            <person name="Rohde M."/>
            <person name="Galperin M.Y."/>
            <person name="Jogler C."/>
        </authorList>
    </citation>
    <scope>NUCLEOTIDE SEQUENCE [LARGE SCALE GENOMIC DNA]</scope>
    <source>
        <strain evidence="2 3">Pla175</strain>
    </source>
</reference>
<dbReference type="SUPFAM" id="SSF48452">
    <property type="entry name" value="TPR-like"/>
    <property type="match status" value="1"/>
</dbReference>
<accession>A0A518DIE1</accession>
<dbReference type="KEGG" id="pnd:Pla175_46650"/>
<sequence length="740" mass="79238">MFGAKSELFWNLTLCGCITLAAPMGSFAEDSVLVATRKALSEVAEGENAAPVSGDSALSPIPQLSEQSPEPAEQPAEEPIGQQSTAKQAAPKKAGTPPASTKAAAAKKPSEPAGDAQRVSDGSPAKPAAAEPSEPVGPAVRVASAEGAAPGDLAGAYRAAAAATETATFQGVTPGKTTAEQLASQWGDAERVSAIAGGEVRHYSLPPFAGVDVLLHNGVVKLVKVELAKQENPDRLAQRIRVDHIEPVSVEDETTGEALGVAYPEKGLLLLLAPAGADGAPQFVTHLAIQPEDAEAFALRAEKRPAGEYQKRLADLERAVSIDKNNSYAWWMLAQQRIEVGQLVEAEEAALKAMALKPDSDAFRLRWCECLAQLGRYDQAVLESRKVLDSQQAPRIVRAQSLELMGRLAALGEAPIAEKAIGFHDQAIKIADELIGSDDRRERLAAQQLLLEAHLATAEEIARRKYNDKEEVVGQWIGRASGLAEKMIEDGEAGLEVRLRVASSALSALTYLRPAKDPSPWIKEAEETATLMLADSQDALLRASIEWQLGEVYFRALQIEHTRREPKNALRYGELALEKLGSGGEVRANSPAAGLLVGELYFHLGALQAVHLQNHEEAVGWYDRAQPLLEELQPESELFVPRRYGESLVSMAVSYWEQDQKDEALRLTERGAELMNESVGAGVLDAAALAVPYGNLATMHKKLGETDEAAKYNELLKGIKSQSNAAAAKNAAVPLAKAPR</sequence>
<protein>
    <submittedName>
        <fullName evidence="2">Tetratricopeptide repeat protein</fullName>
    </submittedName>
</protein>
<feature type="region of interest" description="Disordered" evidence="1">
    <location>
        <begin position="45"/>
        <end position="139"/>
    </location>
</feature>
<feature type="compositionally biased region" description="Low complexity" evidence="1">
    <location>
        <begin position="62"/>
        <end position="114"/>
    </location>
</feature>
<evidence type="ECO:0000313" key="2">
    <source>
        <dbReference type="EMBL" id="QDU91245.1"/>
    </source>
</evidence>
<evidence type="ECO:0000313" key="3">
    <source>
        <dbReference type="Proteomes" id="UP000317429"/>
    </source>
</evidence>
<organism evidence="2 3">
    <name type="scientific">Pirellulimonas nuda</name>
    <dbReference type="NCBI Taxonomy" id="2528009"/>
    <lineage>
        <taxon>Bacteria</taxon>
        <taxon>Pseudomonadati</taxon>
        <taxon>Planctomycetota</taxon>
        <taxon>Planctomycetia</taxon>
        <taxon>Pirellulales</taxon>
        <taxon>Lacipirellulaceae</taxon>
        <taxon>Pirellulimonas</taxon>
    </lineage>
</organism>
<dbReference type="EMBL" id="CP036291">
    <property type="protein sequence ID" value="QDU91245.1"/>
    <property type="molecule type" value="Genomic_DNA"/>
</dbReference>
<dbReference type="OrthoDB" id="225570at2"/>
<dbReference type="RefSeq" id="WP_145291176.1">
    <property type="nucleotide sequence ID" value="NZ_CP036291.1"/>
</dbReference>
<dbReference type="Gene3D" id="1.25.40.10">
    <property type="entry name" value="Tetratricopeptide repeat domain"/>
    <property type="match status" value="2"/>
</dbReference>
<keyword evidence="3" id="KW-1185">Reference proteome</keyword>
<dbReference type="AlphaFoldDB" id="A0A518DIE1"/>
<dbReference type="Proteomes" id="UP000317429">
    <property type="component" value="Chromosome"/>
</dbReference>